<keyword evidence="2" id="KW-0812">Transmembrane</keyword>
<gene>
    <name evidence="4" type="ORF">KGA66_01630</name>
</gene>
<feature type="transmembrane region" description="Helical" evidence="2">
    <location>
        <begin position="76"/>
        <end position="109"/>
    </location>
</feature>
<feature type="domain" description="DUF4190" evidence="3">
    <location>
        <begin position="74"/>
        <end position="138"/>
    </location>
</feature>
<organism evidence="4 5">
    <name type="scientific">Actinocrinis puniceicyclus</name>
    <dbReference type="NCBI Taxonomy" id="977794"/>
    <lineage>
        <taxon>Bacteria</taxon>
        <taxon>Bacillati</taxon>
        <taxon>Actinomycetota</taxon>
        <taxon>Actinomycetes</taxon>
        <taxon>Catenulisporales</taxon>
        <taxon>Actinospicaceae</taxon>
        <taxon>Actinocrinis</taxon>
    </lineage>
</organism>
<dbReference type="InterPro" id="IPR025241">
    <property type="entry name" value="DUF4190"/>
</dbReference>
<evidence type="ECO:0000313" key="4">
    <source>
        <dbReference type="EMBL" id="MBS2961730.1"/>
    </source>
</evidence>
<evidence type="ECO:0000256" key="1">
    <source>
        <dbReference type="SAM" id="MobiDB-lite"/>
    </source>
</evidence>
<dbReference type="AlphaFoldDB" id="A0A8J7WIV5"/>
<dbReference type="RefSeq" id="WP_211463671.1">
    <property type="nucleotide sequence ID" value="NZ_JAGSXH010000003.1"/>
</dbReference>
<keyword evidence="5" id="KW-1185">Reference proteome</keyword>
<accession>A0A8J7WIV5</accession>
<feature type="region of interest" description="Disordered" evidence="1">
    <location>
        <begin position="1"/>
        <end position="25"/>
    </location>
</feature>
<proteinExistence type="predicted"/>
<keyword evidence="2" id="KW-0472">Membrane</keyword>
<dbReference type="Pfam" id="PF13828">
    <property type="entry name" value="DUF4190"/>
    <property type="match status" value="1"/>
</dbReference>
<evidence type="ECO:0000259" key="3">
    <source>
        <dbReference type="Pfam" id="PF13828"/>
    </source>
</evidence>
<feature type="transmembrane region" description="Helical" evidence="2">
    <location>
        <begin position="121"/>
        <end position="148"/>
    </location>
</feature>
<dbReference type="Proteomes" id="UP000677913">
    <property type="component" value="Unassembled WGS sequence"/>
</dbReference>
<protein>
    <submittedName>
        <fullName evidence="4">DUF4190 domain-containing protein</fullName>
    </submittedName>
</protein>
<evidence type="ECO:0000256" key="2">
    <source>
        <dbReference type="SAM" id="Phobius"/>
    </source>
</evidence>
<reference evidence="4" key="1">
    <citation type="submission" date="2021-04" db="EMBL/GenBank/DDBJ databases">
        <title>Genome based classification of Actinospica acidithermotolerans sp. nov., an actinobacterium isolated from an Indonesian hot spring.</title>
        <authorList>
            <person name="Kusuma A.B."/>
            <person name="Putra K.E."/>
            <person name="Nafisah S."/>
            <person name="Loh J."/>
            <person name="Nouioui I."/>
            <person name="Goodfellow M."/>
        </authorList>
    </citation>
    <scope>NUCLEOTIDE SEQUENCE</scope>
    <source>
        <strain evidence="4">DSM 45618</strain>
    </source>
</reference>
<keyword evidence="2" id="KW-1133">Transmembrane helix</keyword>
<comment type="caution">
    <text evidence="4">The sequence shown here is derived from an EMBL/GenBank/DDBJ whole genome shotgun (WGS) entry which is preliminary data.</text>
</comment>
<sequence length="181" mass="18785">MPSGPMPTAQAPLDQPVESQPTAQYPAGGYPGDGFAHWPGDQGAPGYPPNQGLMPYGYPYPYPMMPMAPPPRGLAITGMVLGIVGLCTSLFYVGGVVGIVGLVFSIIAIRKAGRGQAAGKGMAIAGLVTSILAIIANVLEIVVIVWFVSTAANCHQYSATPDPVTGTSQYELCLQRGFFGN</sequence>
<evidence type="ECO:0000313" key="5">
    <source>
        <dbReference type="Proteomes" id="UP000677913"/>
    </source>
</evidence>
<dbReference type="EMBL" id="JAGSXH010000003">
    <property type="protein sequence ID" value="MBS2961730.1"/>
    <property type="molecule type" value="Genomic_DNA"/>
</dbReference>
<name>A0A8J7WIV5_9ACTN</name>